<dbReference type="RefSeq" id="WP_248346244.1">
    <property type="nucleotide sequence ID" value="NZ_AP025592.1"/>
</dbReference>
<dbReference type="EMBL" id="AP025592">
    <property type="protein sequence ID" value="BDG08920.1"/>
    <property type="molecule type" value="Genomic_DNA"/>
</dbReference>
<keyword evidence="5 6" id="KW-0472">Membrane</keyword>
<evidence type="ECO:0000256" key="6">
    <source>
        <dbReference type="SAM" id="Phobius"/>
    </source>
</evidence>
<organism evidence="8 9">
    <name type="scientific">Anaeromyxobacter paludicola</name>
    <dbReference type="NCBI Taxonomy" id="2918171"/>
    <lineage>
        <taxon>Bacteria</taxon>
        <taxon>Pseudomonadati</taxon>
        <taxon>Myxococcota</taxon>
        <taxon>Myxococcia</taxon>
        <taxon>Myxococcales</taxon>
        <taxon>Cystobacterineae</taxon>
        <taxon>Anaeromyxobacteraceae</taxon>
        <taxon>Anaeromyxobacter</taxon>
    </lineage>
</organism>
<feature type="transmembrane region" description="Helical" evidence="6">
    <location>
        <begin position="76"/>
        <end position="94"/>
    </location>
</feature>
<keyword evidence="2 6" id="KW-0812">Transmembrane</keyword>
<reference evidence="9" key="1">
    <citation type="journal article" date="2022" name="Int. J. Syst. Evol. Microbiol.">
        <title>Anaeromyxobacter oryzae sp. nov., Anaeromyxobacter diazotrophicus sp. nov. and Anaeromyxobacter paludicola sp. nov., isolated from paddy soils.</title>
        <authorList>
            <person name="Itoh H."/>
            <person name="Xu Z."/>
            <person name="Mise K."/>
            <person name="Masuda Y."/>
            <person name="Ushijima N."/>
            <person name="Hayakawa C."/>
            <person name="Shiratori Y."/>
            <person name="Senoo K."/>
        </authorList>
    </citation>
    <scope>NUCLEOTIDE SEQUENCE [LARGE SCALE GENOMIC DNA]</scope>
    <source>
        <strain evidence="9">Red630</strain>
    </source>
</reference>
<evidence type="ECO:0000256" key="3">
    <source>
        <dbReference type="ARBA" id="ARBA00022748"/>
    </source>
</evidence>
<comment type="subcellular location">
    <subcellularLocation>
        <location evidence="1">Membrane</location>
        <topology evidence="1">Multi-pass membrane protein</topology>
    </subcellularLocation>
</comment>
<evidence type="ECO:0000313" key="8">
    <source>
        <dbReference type="EMBL" id="BDG08920.1"/>
    </source>
</evidence>
<dbReference type="Pfam" id="PF05140">
    <property type="entry name" value="ResB"/>
    <property type="match status" value="1"/>
</dbReference>
<dbReference type="InterPro" id="IPR007816">
    <property type="entry name" value="ResB-like_domain"/>
</dbReference>
<evidence type="ECO:0000256" key="4">
    <source>
        <dbReference type="ARBA" id="ARBA00022989"/>
    </source>
</evidence>
<feature type="domain" description="ResB-like" evidence="7">
    <location>
        <begin position="139"/>
        <end position="255"/>
    </location>
</feature>
<feature type="transmembrane region" description="Helical" evidence="6">
    <location>
        <begin position="370"/>
        <end position="390"/>
    </location>
</feature>
<evidence type="ECO:0000259" key="7">
    <source>
        <dbReference type="Pfam" id="PF05140"/>
    </source>
</evidence>
<accession>A0ABM7XAP1</accession>
<keyword evidence="3" id="KW-0201">Cytochrome c-type biogenesis</keyword>
<gene>
    <name evidence="8" type="ORF">AMPC_20330</name>
</gene>
<evidence type="ECO:0000256" key="5">
    <source>
        <dbReference type="ARBA" id="ARBA00023136"/>
    </source>
</evidence>
<protein>
    <submittedName>
        <fullName evidence="8">Cytochrome c biogenesis protein ResB</fullName>
    </submittedName>
</protein>
<evidence type="ECO:0000256" key="1">
    <source>
        <dbReference type="ARBA" id="ARBA00004141"/>
    </source>
</evidence>
<evidence type="ECO:0000313" key="9">
    <source>
        <dbReference type="Proteomes" id="UP001162734"/>
    </source>
</evidence>
<keyword evidence="4 6" id="KW-1133">Transmembrane helix</keyword>
<dbReference type="InterPro" id="IPR023494">
    <property type="entry name" value="Cyt_c_bgen_Ccs1/CcsB/ResB"/>
</dbReference>
<keyword evidence="9" id="KW-1185">Reference proteome</keyword>
<name>A0ABM7XAP1_9BACT</name>
<proteinExistence type="predicted"/>
<dbReference type="Proteomes" id="UP001162734">
    <property type="component" value="Chromosome"/>
</dbReference>
<feature type="transmembrane region" description="Helical" evidence="6">
    <location>
        <begin position="21"/>
        <end position="45"/>
    </location>
</feature>
<dbReference type="PANTHER" id="PTHR31566:SF0">
    <property type="entry name" value="CYTOCHROME C BIOGENESIS PROTEIN CCS1, CHLOROPLASTIC"/>
    <property type="match status" value="1"/>
</dbReference>
<sequence length="439" mass="46929">MSDGEPGPVGRRSRLGRLKRALRTPAIILAEVLGLAAAGALLATVPQAGAGGELEAGPLGTPLRLLGADRVLRTPWFAGLVLATAASLLVIVWDQWRQLLRTWRAPPSLYRLRGAHYRRELERPATPGGPPPPVVRREHRLGLAGSPLLHLGLLLVVLAGLLRATLAREALVDLVEGQPLDPAPSAYGLQRGGLLASPFALPERLRIERFHLERYPSGALSALSVDVRLGAEQRPARVAINAPLELGFDRLYVTQTMGPAAFLVLSRPGAAPVRAAMFLREERPGGRRLLSEHGFPGGTTLRVETLPAAAGTGAGARRALWVTALRGGAPAGAAALAPGEALDLPGGEQVRLLEVRRWIRFAGARDPFTALAYLGFVLVVAGAALLFFLVEVEWAVVPEPGDRPEVERVTVLLRARRFAPLQRERFERLVEAAGRGGEG</sequence>
<dbReference type="PANTHER" id="PTHR31566">
    <property type="entry name" value="CYTOCHROME C BIOGENESIS PROTEIN CCS1, CHLOROPLASTIC"/>
    <property type="match status" value="1"/>
</dbReference>
<evidence type="ECO:0000256" key="2">
    <source>
        <dbReference type="ARBA" id="ARBA00022692"/>
    </source>
</evidence>